<evidence type="ECO:0000313" key="2">
    <source>
        <dbReference type="EMBL" id="SPN79249.1"/>
    </source>
</evidence>
<sequence>MDAVLFSIMCSCSAPDLFTLSTLCEETRSIFTSKAFWKTRFALLGLEHEEPSLQVYLRCLRLEDKFLDEGTGLLFYSEIDLDVLGNTNIQDIRNRLASTRSGSSLSEYTFWLNQMQSLLSSYLVIEFRQGKYNISKMKEPYLSGLSKEEALNTLLKLCPRG</sequence>
<protein>
    <recommendedName>
        <fullName evidence="1">F-box domain-containing protein</fullName>
    </recommendedName>
</protein>
<keyword evidence="3" id="KW-1185">Reference proteome</keyword>
<dbReference type="Pfam" id="PF00646">
    <property type="entry name" value="F-box"/>
    <property type="match status" value="1"/>
</dbReference>
<organism evidence="2">
    <name type="scientific">Brazilian cedratvirus IHUMI</name>
    <dbReference type="NCBI Taxonomy" id="2126980"/>
    <lineage>
        <taxon>Viruses</taxon>
        <taxon>Pithoviruses</taxon>
        <taxon>Orthocedratvirinae</taxon>
        <taxon>Alphacedratvirus</taxon>
        <taxon>Alphacedratvirus brasiliense</taxon>
    </lineage>
</organism>
<dbReference type="InterPro" id="IPR001810">
    <property type="entry name" value="F-box_dom"/>
</dbReference>
<accession>A0A2R8FE30</accession>
<dbReference type="EMBL" id="LT994651">
    <property type="protein sequence ID" value="SPN79249.1"/>
    <property type="molecule type" value="Genomic_DNA"/>
</dbReference>
<proteinExistence type="predicted"/>
<reference evidence="2" key="1">
    <citation type="submission" date="2018-03" db="EMBL/GenBank/DDBJ databases">
        <authorList>
            <consortium name="Urmite Genomes"/>
        </authorList>
    </citation>
    <scope>NUCLEOTIDE SEQUENCE [LARGE SCALE GENOMIC DNA]</scope>
    <source>
        <strain evidence="2">IHUMI-27.7</strain>
    </source>
</reference>
<name>A0A2R8FE30_9VIRU</name>
<feature type="domain" description="F-box" evidence="1">
    <location>
        <begin position="4"/>
        <end position="38"/>
    </location>
</feature>
<dbReference type="Proteomes" id="UP000273054">
    <property type="component" value="Segment"/>
</dbReference>
<gene>
    <name evidence="2" type="ORF">BRZCDTV_237</name>
</gene>
<evidence type="ECO:0000259" key="1">
    <source>
        <dbReference type="Pfam" id="PF00646"/>
    </source>
</evidence>
<evidence type="ECO:0000313" key="3">
    <source>
        <dbReference type="Proteomes" id="UP000273054"/>
    </source>
</evidence>